<proteinExistence type="inferred from homology"/>
<dbReference type="GO" id="GO:0016020">
    <property type="term" value="C:membrane"/>
    <property type="evidence" value="ECO:0007669"/>
    <property type="project" value="UniProtKB-SubCell"/>
</dbReference>
<comment type="caution">
    <text evidence="15">The sequence shown here is derived from an EMBL/GenBank/DDBJ whole genome shotgun (WGS) entry which is preliminary data.</text>
</comment>
<dbReference type="GO" id="GO:0005737">
    <property type="term" value="C:cytoplasm"/>
    <property type="evidence" value="ECO:0007669"/>
    <property type="project" value="TreeGrafter"/>
</dbReference>
<evidence type="ECO:0000256" key="7">
    <source>
        <dbReference type="ARBA" id="ARBA00022968"/>
    </source>
</evidence>
<keyword evidence="11" id="KW-0294">Fucose metabolism</keyword>
<dbReference type="GO" id="GO:0016757">
    <property type="term" value="F:glycosyltransferase activity"/>
    <property type="evidence" value="ECO:0007669"/>
    <property type="project" value="UniProtKB-KW"/>
</dbReference>
<gene>
    <name evidence="15" type="ORF">ACMD2_08323</name>
</gene>
<evidence type="ECO:0000256" key="6">
    <source>
        <dbReference type="ARBA" id="ARBA00022692"/>
    </source>
</evidence>
<dbReference type="Pfam" id="PF10250">
    <property type="entry name" value="O-FucT"/>
    <property type="match status" value="1"/>
</dbReference>
<dbReference type="AlphaFoldDB" id="A0A199W4E4"/>
<dbReference type="GO" id="GO:0006004">
    <property type="term" value="P:fucose metabolic process"/>
    <property type="evidence" value="ECO:0007669"/>
    <property type="project" value="UniProtKB-KW"/>
</dbReference>
<keyword evidence="8" id="KW-1133">Transmembrane helix</keyword>
<keyword evidence="6" id="KW-0812">Transmembrane</keyword>
<evidence type="ECO:0000256" key="10">
    <source>
        <dbReference type="ARBA" id="ARBA00023180"/>
    </source>
</evidence>
<evidence type="ECO:0000256" key="2">
    <source>
        <dbReference type="ARBA" id="ARBA00004881"/>
    </source>
</evidence>
<dbReference type="EMBL" id="LSRQ01000266">
    <property type="protein sequence ID" value="OAY84121.1"/>
    <property type="molecule type" value="Genomic_DNA"/>
</dbReference>
<dbReference type="PANTHER" id="PTHR31741">
    <property type="entry name" value="OS02G0726500 PROTEIN-RELATED"/>
    <property type="match status" value="1"/>
</dbReference>
<dbReference type="InterPro" id="IPR019378">
    <property type="entry name" value="GDP-Fuc_O-FucTrfase"/>
</dbReference>
<organism evidence="15 16">
    <name type="scientific">Ananas comosus</name>
    <name type="common">Pineapple</name>
    <name type="synonym">Ananas ananas</name>
    <dbReference type="NCBI Taxonomy" id="4615"/>
    <lineage>
        <taxon>Eukaryota</taxon>
        <taxon>Viridiplantae</taxon>
        <taxon>Streptophyta</taxon>
        <taxon>Embryophyta</taxon>
        <taxon>Tracheophyta</taxon>
        <taxon>Spermatophyta</taxon>
        <taxon>Magnoliopsida</taxon>
        <taxon>Liliopsida</taxon>
        <taxon>Poales</taxon>
        <taxon>Bromeliaceae</taxon>
        <taxon>Bromelioideae</taxon>
        <taxon>Ananas</taxon>
    </lineage>
</organism>
<name>A0A199W4E4_ANACO</name>
<dbReference type="InterPro" id="IPR024709">
    <property type="entry name" value="FucosylTrfase_pln"/>
</dbReference>
<evidence type="ECO:0000256" key="11">
    <source>
        <dbReference type="ARBA" id="ARBA00023253"/>
    </source>
</evidence>
<evidence type="ECO:0000313" key="15">
    <source>
        <dbReference type="EMBL" id="OAY84121.1"/>
    </source>
</evidence>
<evidence type="ECO:0000256" key="8">
    <source>
        <dbReference type="ARBA" id="ARBA00022989"/>
    </source>
</evidence>
<feature type="region of interest" description="Disordered" evidence="14">
    <location>
        <begin position="1"/>
        <end position="36"/>
    </location>
</feature>
<accession>A0A199W4E4</accession>
<comment type="pathway">
    <text evidence="2">Glycan metabolism.</text>
</comment>
<evidence type="ECO:0000313" key="16">
    <source>
        <dbReference type="Proteomes" id="UP000092600"/>
    </source>
</evidence>
<keyword evidence="4" id="KW-0328">Glycosyltransferase</keyword>
<comment type="similarity">
    <text evidence="3">Belongs to the glycosyltransferase GT106 family.</text>
</comment>
<keyword evidence="12" id="KW-0119">Carbohydrate metabolism</keyword>
<keyword evidence="9" id="KW-0472">Membrane</keyword>
<evidence type="ECO:0000256" key="1">
    <source>
        <dbReference type="ARBA" id="ARBA00004606"/>
    </source>
</evidence>
<protein>
    <recommendedName>
        <fullName evidence="13">O-fucosyltransferase family protein</fullName>
    </recommendedName>
</protein>
<reference evidence="15 16" key="1">
    <citation type="journal article" date="2016" name="DNA Res.">
        <title>The draft genome of MD-2 pineapple using hybrid error correction of long reads.</title>
        <authorList>
            <person name="Redwan R.M."/>
            <person name="Saidin A."/>
            <person name="Kumar S.V."/>
        </authorList>
    </citation>
    <scope>NUCLEOTIDE SEQUENCE [LARGE SCALE GENOMIC DNA]</scope>
    <source>
        <strain evidence="16">cv. MD2</strain>
        <tissue evidence="15">Leaf</tissue>
    </source>
</reference>
<dbReference type="PANTHER" id="PTHR31741:SF71">
    <property type="entry name" value="O-FUCOSYLTRANSFERASE FAMILY PROTEIN"/>
    <property type="match status" value="1"/>
</dbReference>
<dbReference type="Proteomes" id="UP000092600">
    <property type="component" value="Unassembled WGS sequence"/>
</dbReference>
<sequence>MADDGGRPRKKPSSPPPTPTPPPTAARGGGGGRRRGGLRRWALRVGTSALLWTALMQLASISGAWRPPRLPTSWPSPCFDRRGRGPNATATASAAAAAVLGEEEAGGALRGSHSSPPALLPRSESLSLSVWVVDLVTQEDDGLYIIEFTLDAYANVVLNQRVYRKFLSMNQSLVTSFAGVYKSNGYLRVSCNGGLNQMRAAICDMVTVARYLNLTLVIPELDKTSFWADPSDFGDIFDVNHFINSLRDEVKIVKGLPQKFIGKIAKEPFSMPPISWSSERYYLKQILPLIRKHRVIHFNKTDARLANNGLPVKLQRLRCRVNYEAIRFTPQIEALGNKLLSILRRSGPFVVLHLRYEMDMLAFSGCTHGCSDKETEELTRMRYAYPWWKEKEIDSEKKRLEGLCPLTPEEITLVLRALGFTRDTLIYIASGEIYGGDRRLATLRAVRKEMLLSLDELRPFHNHSTQMAALDYLVSVASDVFIPSYDGNMARVVEGHRRYVGFRRTILLDKKQLVELLDLLKDGKLSWAEFSAAVKEIHKDRMGQPTRRKVVPGRPKEEDYFYANPQECLSHLKTATRTYLP</sequence>
<dbReference type="CDD" id="cd11299">
    <property type="entry name" value="O-FucT_plant"/>
    <property type="match status" value="1"/>
</dbReference>
<evidence type="ECO:0000256" key="12">
    <source>
        <dbReference type="ARBA" id="ARBA00023277"/>
    </source>
</evidence>
<comment type="subcellular location">
    <subcellularLocation>
        <location evidence="1">Membrane</location>
        <topology evidence="1">Single-pass type II membrane protein</topology>
    </subcellularLocation>
</comment>
<evidence type="ECO:0000256" key="4">
    <source>
        <dbReference type="ARBA" id="ARBA00022676"/>
    </source>
</evidence>
<dbReference type="STRING" id="4615.A0A199W4E4"/>
<evidence type="ECO:0000256" key="3">
    <source>
        <dbReference type="ARBA" id="ARBA00007737"/>
    </source>
</evidence>
<evidence type="ECO:0000256" key="14">
    <source>
        <dbReference type="SAM" id="MobiDB-lite"/>
    </source>
</evidence>
<evidence type="ECO:0000256" key="5">
    <source>
        <dbReference type="ARBA" id="ARBA00022679"/>
    </source>
</evidence>
<keyword evidence="7" id="KW-0735">Signal-anchor</keyword>
<keyword evidence="10" id="KW-0325">Glycoprotein</keyword>
<evidence type="ECO:0000256" key="9">
    <source>
        <dbReference type="ARBA" id="ARBA00023136"/>
    </source>
</evidence>
<keyword evidence="5" id="KW-0808">Transferase</keyword>
<evidence type="ECO:0000256" key="13">
    <source>
        <dbReference type="ARBA" id="ARBA00030350"/>
    </source>
</evidence>
<feature type="compositionally biased region" description="Pro residues" evidence="14">
    <location>
        <begin position="13"/>
        <end position="24"/>
    </location>
</feature>